<organism evidence="4 5">
    <name type="scientific">Marasmiellus scandens</name>
    <dbReference type="NCBI Taxonomy" id="2682957"/>
    <lineage>
        <taxon>Eukaryota</taxon>
        <taxon>Fungi</taxon>
        <taxon>Dikarya</taxon>
        <taxon>Basidiomycota</taxon>
        <taxon>Agaricomycotina</taxon>
        <taxon>Agaricomycetes</taxon>
        <taxon>Agaricomycetidae</taxon>
        <taxon>Agaricales</taxon>
        <taxon>Marasmiineae</taxon>
        <taxon>Omphalotaceae</taxon>
        <taxon>Marasmiellus</taxon>
    </lineage>
</organism>
<accession>A0ABR1JRV3</accession>
<sequence length="447" mass="50432">MSGSVADSLDFGNFWASNRVCEWISNTSPDAYSGQATFEDQRESYQPSKGMFSLGNVFHFDQCATNTFHDNSTYVYNSDNDQWQWMDHAESESVPSLSSSRSSSRGSSPGSSRFRDLPGSCIQQDTCYEPEIKTEPITKEDRTTHAQLNPTDMLQFIDSSDFVSDDKNSDHAEDAAEFHYGYADPMSLQFSTALLQHDLDDNVNPSREDQVQIIQNGTNFAIRQEYTGVELAELFRPVLQRPQYINPQALILNPRLENPSPFSPSPVPSAEDDLACEENLPKRSPSPGQLPVLSVKVQCLENPEVRITEVLPVAEANHKITLQAECQVEPRVNLKKRKASVVSDSEYDYQSDDDEEQAITSARGRQCSVGRPTKRRRFYCSVPGCKISFTRHPDVQRHIESIHNESKDCRCDRCGKELSRLDALRRHKRTNSCRARTAKLKESAANI</sequence>
<dbReference type="EMBL" id="JBANRG010000005">
    <property type="protein sequence ID" value="KAK7466071.1"/>
    <property type="molecule type" value="Genomic_DNA"/>
</dbReference>
<dbReference type="InterPro" id="IPR013087">
    <property type="entry name" value="Znf_C2H2_type"/>
</dbReference>
<evidence type="ECO:0000256" key="1">
    <source>
        <dbReference type="PROSITE-ProRule" id="PRU00042"/>
    </source>
</evidence>
<evidence type="ECO:0000313" key="5">
    <source>
        <dbReference type="Proteomes" id="UP001498398"/>
    </source>
</evidence>
<evidence type="ECO:0000313" key="4">
    <source>
        <dbReference type="EMBL" id="KAK7466071.1"/>
    </source>
</evidence>
<name>A0ABR1JRV3_9AGAR</name>
<keyword evidence="5" id="KW-1185">Reference proteome</keyword>
<keyword evidence="1" id="KW-0479">Metal-binding</keyword>
<dbReference type="PROSITE" id="PS00028">
    <property type="entry name" value="ZINC_FINGER_C2H2_1"/>
    <property type="match status" value="1"/>
</dbReference>
<dbReference type="SUPFAM" id="SSF57667">
    <property type="entry name" value="beta-beta-alpha zinc fingers"/>
    <property type="match status" value="1"/>
</dbReference>
<feature type="domain" description="C2H2-type" evidence="3">
    <location>
        <begin position="378"/>
        <end position="408"/>
    </location>
</feature>
<evidence type="ECO:0000256" key="2">
    <source>
        <dbReference type="SAM" id="MobiDB-lite"/>
    </source>
</evidence>
<comment type="caution">
    <text evidence="4">The sequence shown here is derived from an EMBL/GenBank/DDBJ whole genome shotgun (WGS) entry which is preliminary data.</text>
</comment>
<dbReference type="PROSITE" id="PS50157">
    <property type="entry name" value="ZINC_FINGER_C2H2_2"/>
    <property type="match status" value="2"/>
</dbReference>
<gene>
    <name evidence="4" type="ORF">VKT23_004795</name>
</gene>
<feature type="region of interest" description="Disordered" evidence="2">
    <location>
        <begin position="94"/>
        <end position="130"/>
    </location>
</feature>
<proteinExistence type="predicted"/>
<feature type="compositionally biased region" description="Low complexity" evidence="2">
    <location>
        <begin position="94"/>
        <end position="112"/>
    </location>
</feature>
<protein>
    <recommendedName>
        <fullName evidence="3">C2H2-type domain-containing protein</fullName>
    </recommendedName>
</protein>
<feature type="domain" description="C2H2-type" evidence="3">
    <location>
        <begin position="409"/>
        <end position="432"/>
    </location>
</feature>
<evidence type="ECO:0000259" key="3">
    <source>
        <dbReference type="PROSITE" id="PS50157"/>
    </source>
</evidence>
<dbReference type="Proteomes" id="UP001498398">
    <property type="component" value="Unassembled WGS sequence"/>
</dbReference>
<keyword evidence="1" id="KW-0863">Zinc-finger</keyword>
<keyword evidence="1" id="KW-0862">Zinc</keyword>
<dbReference type="Gene3D" id="3.30.160.60">
    <property type="entry name" value="Classic Zinc Finger"/>
    <property type="match status" value="1"/>
</dbReference>
<dbReference type="SMART" id="SM00355">
    <property type="entry name" value="ZnF_C2H2"/>
    <property type="match status" value="2"/>
</dbReference>
<dbReference type="InterPro" id="IPR036236">
    <property type="entry name" value="Znf_C2H2_sf"/>
</dbReference>
<reference evidence="4 5" key="1">
    <citation type="submission" date="2024-01" db="EMBL/GenBank/DDBJ databases">
        <title>A draft genome for the cacao thread blight pathogen Marasmiellus scandens.</title>
        <authorList>
            <person name="Baruah I.K."/>
            <person name="Leung J."/>
            <person name="Bukari Y."/>
            <person name="Amoako-Attah I."/>
            <person name="Meinhardt L.W."/>
            <person name="Bailey B.A."/>
            <person name="Cohen S.P."/>
        </authorList>
    </citation>
    <scope>NUCLEOTIDE SEQUENCE [LARGE SCALE GENOMIC DNA]</scope>
    <source>
        <strain evidence="4 5">GH-19</strain>
    </source>
</reference>